<accession>A0A917KE21</accession>
<name>A0A917KE21_9PROT</name>
<dbReference type="PANTHER" id="PTHR30468">
    <property type="entry name" value="ALPHA-KETOGLUTARATE-DEPENDENT SULFONATE DIOXYGENASE"/>
    <property type="match status" value="1"/>
</dbReference>
<dbReference type="EMBL" id="BMKW01000003">
    <property type="protein sequence ID" value="GGJ07592.1"/>
    <property type="molecule type" value="Genomic_DNA"/>
</dbReference>
<dbReference type="Pfam" id="PF02668">
    <property type="entry name" value="TauD"/>
    <property type="match status" value="1"/>
</dbReference>
<keyword evidence="3" id="KW-0223">Dioxygenase</keyword>
<organism evidence="7 8">
    <name type="scientific">Neoroseomonas lacus</name>
    <dbReference type="NCBI Taxonomy" id="287609"/>
    <lineage>
        <taxon>Bacteria</taxon>
        <taxon>Pseudomonadati</taxon>
        <taxon>Pseudomonadota</taxon>
        <taxon>Alphaproteobacteria</taxon>
        <taxon>Acetobacterales</taxon>
        <taxon>Acetobacteraceae</taxon>
        <taxon>Neoroseomonas</taxon>
    </lineage>
</organism>
<keyword evidence="2" id="KW-0479">Metal-binding</keyword>
<dbReference type="GO" id="GO:0006790">
    <property type="term" value="P:sulfur compound metabolic process"/>
    <property type="evidence" value="ECO:0007669"/>
    <property type="project" value="TreeGrafter"/>
</dbReference>
<dbReference type="GO" id="GO:0046872">
    <property type="term" value="F:metal ion binding"/>
    <property type="evidence" value="ECO:0007669"/>
    <property type="project" value="UniProtKB-KW"/>
</dbReference>
<dbReference type="Gene3D" id="3.60.130.10">
    <property type="entry name" value="Clavaminate synthase-like"/>
    <property type="match status" value="1"/>
</dbReference>
<dbReference type="InterPro" id="IPR042098">
    <property type="entry name" value="TauD-like_sf"/>
</dbReference>
<dbReference type="InterPro" id="IPR003819">
    <property type="entry name" value="TauD/TfdA-like"/>
</dbReference>
<evidence type="ECO:0000256" key="2">
    <source>
        <dbReference type="ARBA" id="ARBA00022723"/>
    </source>
</evidence>
<protein>
    <recommendedName>
        <fullName evidence="6">TauD/TfdA-like domain-containing protein</fullName>
    </recommendedName>
</protein>
<evidence type="ECO:0000313" key="7">
    <source>
        <dbReference type="EMBL" id="GGJ07592.1"/>
    </source>
</evidence>
<keyword evidence="8" id="KW-1185">Reference proteome</keyword>
<evidence type="ECO:0000256" key="5">
    <source>
        <dbReference type="ARBA" id="ARBA00023004"/>
    </source>
</evidence>
<reference evidence="7" key="2">
    <citation type="submission" date="2020-09" db="EMBL/GenBank/DDBJ databases">
        <authorList>
            <person name="Sun Q."/>
            <person name="Zhou Y."/>
        </authorList>
    </citation>
    <scope>NUCLEOTIDE SEQUENCE</scope>
    <source>
        <strain evidence="7">CGMCC 1.3617</strain>
    </source>
</reference>
<evidence type="ECO:0000256" key="1">
    <source>
        <dbReference type="ARBA" id="ARBA00005896"/>
    </source>
</evidence>
<dbReference type="RefSeq" id="WP_188966156.1">
    <property type="nucleotide sequence ID" value="NZ_BMKW01000003.1"/>
</dbReference>
<dbReference type="AlphaFoldDB" id="A0A917KE21"/>
<keyword evidence="4" id="KW-0560">Oxidoreductase</keyword>
<dbReference type="InterPro" id="IPR051323">
    <property type="entry name" value="AtsK-like"/>
</dbReference>
<comment type="similarity">
    <text evidence="1">Belongs to the TfdA dioxygenase family.</text>
</comment>
<gene>
    <name evidence="7" type="ORF">GCM10011320_13180</name>
</gene>
<proteinExistence type="inferred from homology"/>
<sequence>MSAASKQPPQDDQPAATILHAGFGIALQGWSISPDAGEVMFENLRGLVATHGLVVLRDQVLPPAAQAAVTRRLGRPEIHALEHARHAERPEIVVEGNADTHQGLGDAGLAWHADLTWRSAPTRLSLLRAEHLPAAPGEILFAHQGLAHDLLDPWLRWRIEYLEAEHDRDRRCRGDAPGWRARAPLGGPQRATHPPAVHPVIRLDPVSGRRSLFVNEGTTTRLLGTSEEEGDRLLARLLAAATDPAVVYRHAWQPGDLLLWDNALLLHRVVASAPGGVIRLHRSAVIGERPVGPLSVAQPWVVAG</sequence>
<dbReference type="GO" id="GO:0005737">
    <property type="term" value="C:cytoplasm"/>
    <property type="evidence" value="ECO:0007669"/>
    <property type="project" value="TreeGrafter"/>
</dbReference>
<dbReference type="SUPFAM" id="SSF51197">
    <property type="entry name" value="Clavaminate synthase-like"/>
    <property type="match status" value="1"/>
</dbReference>
<evidence type="ECO:0000256" key="3">
    <source>
        <dbReference type="ARBA" id="ARBA00022964"/>
    </source>
</evidence>
<evidence type="ECO:0000256" key="4">
    <source>
        <dbReference type="ARBA" id="ARBA00023002"/>
    </source>
</evidence>
<dbReference type="PANTHER" id="PTHR30468:SF1">
    <property type="entry name" value="ALPHA-KETOGLUTARATE-DEPENDENT SULFONATE DIOXYGENASE"/>
    <property type="match status" value="1"/>
</dbReference>
<dbReference type="Proteomes" id="UP000661507">
    <property type="component" value="Unassembled WGS sequence"/>
</dbReference>
<keyword evidence="5" id="KW-0408">Iron</keyword>
<feature type="domain" description="TauD/TfdA-like" evidence="6">
    <location>
        <begin position="38"/>
        <end position="282"/>
    </location>
</feature>
<reference evidence="7" key="1">
    <citation type="journal article" date="2014" name="Int. J. Syst. Evol. Microbiol.">
        <title>Complete genome sequence of Corynebacterium casei LMG S-19264T (=DSM 44701T), isolated from a smear-ripened cheese.</title>
        <authorList>
            <consortium name="US DOE Joint Genome Institute (JGI-PGF)"/>
            <person name="Walter F."/>
            <person name="Albersmeier A."/>
            <person name="Kalinowski J."/>
            <person name="Ruckert C."/>
        </authorList>
    </citation>
    <scope>NUCLEOTIDE SEQUENCE</scope>
    <source>
        <strain evidence="7">CGMCC 1.3617</strain>
    </source>
</reference>
<comment type="caution">
    <text evidence="7">The sequence shown here is derived from an EMBL/GenBank/DDBJ whole genome shotgun (WGS) entry which is preliminary data.</text>
</comment>
<evidence type="ECO:0000313" key="8">
    <source>
        <dbReference type="Proteomes" id="UP000661507"/>
    </source>
</evidence>
<evidence type="ECO:0000259" key="6">
    <source>
        <dbReference type="Pfam" id="PF02668"/>
    </source>
</evidence>
<dbReference type="GO" id="GO:0000908">
    <property type="term" value="F:taurine dioxygenase activity"/>
    <property type="evidence" value="ECO:0007669"/>
    <property type="project" value="TreeGrafter"/>
</dbReference>